<dbReference type="EMBL" id="BAABFA010000019">
    <property type="protein sequence ID" value="GAA4468924.1"/>
    <property type="molecule type" value="Genomic_DNA"/>
</dbReference>
<accession>A0ABP8NPZ3</accession>
<dbReference type="PROSITE" id="PS00095">
    <property type="entry name" value="C5_MTASE_2"/>
    <property type="match status" value="1"/>
</dbReference>
<name>A0ABP8NPZ3_9BACT</name>
<gene>
    <name evidence="3" type="ORF">GCM10023093_27480</name>
</gene>
<comment type="caution">
    <text evidence="3">The sequence shown here is derived from an EMBL/GenBank/DDBJ whole genome shotgun (WGS) entry which is preliminary data.</text>
</comment>
<feature type="region of interest" description="Disordered" evidence="2">
    <location>
        <begin position="67"/>
        <end position="86"/>
    </location>
</feature>
<sequence length="183" mass="20968">MEAQGYNVWPYVLPAAGINAPHQRDRVWFVARRRNNASPVPSENLAQAGAHPDSDRCNRLHGKRKKLANESRENAQHDVKPLGISIADPDSKRLERRKNARNAKAHWQKHIEQLAGFYPLGNWRDWQTQSPVCGGDDGLPLQLDGITFSKWRMNSIKMYGNAIVPQVAYRIFRAIKDFEEHHI</sequence>
<dbReference type="RefSeq" id="WP_345084281.1">
    <property type="nucleotide sequence ID" value="NZ_BAABFA010000019.1"/>
</dbReference>
<proteinExistence type="predicted"/>
<evidence type="ECO:0000313" key="4">
    <source>
        <dbReference type="Proteomes" id="UP001500067"/>
    </source>
</evidence>
<dbReference type="Gene3D" id="3.40.50.150">
    <property type="entry name" value="Vaccinia Virus protein VP39"/>
    <property type="match status" value="1"/>
</dbReference>
<evidence type="ECO:0008006" key="5">
    <source>
        <dbReference type="Google" id="ProtNLM"/>
    </source>
</evidence>
<dbReference type="InterPro" id="IPR029063">
    <property type="entry name" value="SAM-dependent_MTases_sf"/>
</dbReference>
<reference evidence="4" key="1">
    <citation type="journal article" date="2019" name="Int. J. Syst. Evol. Microbiol.">
        <title>The Global Catalogue of Microorganisms (GCM) 10K type strain sequencing project: providing services to taxonomists for standard genome sequencing and annotation.</title>
        <authorList>
            <consortium name="The Broad Institute Genomics Platform"/>
            <consortium name="The Broad Institute Genome Sequencing Center for Infectious Disease"/>
            <person name="Wu L."/>
            <person name="Ma J."/>
        </authorList>
    </citation>
    <scope>NUCLEOTIDE SEQUENCE [LARGE SCALE GENOMIC DNA]</scope>
    <source>
        <strain evidence="4">JCM 32105</strain>
    </source>
</reference>
<evidence type="ECO:0000256" key="2">
    <source>
        <dbReference type="SAM" id="MobiDB-lite"/>
    </source>
</evidence>
<feature type="compositionally biased region" description="Basic and acidic residues" evidence="2">
    <location>
        <begin position="67"/>
        <end position="80"/>
    </location>
</feature>
<dbReference type="SUPFAM" id="SSF53335">
    <property type="entry name" value="S-adenosyl-L-methionine-dependent methyltransferases"/>
    <property type="match status" value="1"/>
</dbReference>
<keyword evidence="1" id="KW-0949">S-adenosyl-L-methionine</keyword>
<evidence type="ECO:0000313" key="3">
    <source>
        <dbReference type="EMBL" id="GAA4468924.1"/>
    </source>
</evidence>
<dbReference type="Proteomes" id="UP001500067">
    <property type="component" value="Unassembled WGS sequence"/>
</dbReference>
<evidence type="ECO:0000256" key="1">
    <source>
        <dbReference type="ARBA" id="ARBA00022691"/>
    </source>
</evidence>
<dbReference type="InterPro" id="IPR031303">
    <property type="entry name" value="C5_meth_CS"/>
</dbReference>
<protein>
    <recommendedName>
        <fullName evidence="5">DNA (cytosine-5-)-methyltransferase</fullName>
    </recommendedName>
</protein>
<feature type="region of interest" description="Disordered" evidence="2">
    <location>
        <begin position="38"/>
        <end position="57"/>
    </location>
</feature>
<organism evidence="3 4">
    <name type="scientific">Nemorincola caseinilytica</name>
    <dbReference type="NCBI Taxonomy" id="2054315"/>
    <lineage>
        <taxon>Bacteria</taxon>
        <taxon>Pseudomonadati</taxon>
        <taxon>Bacteroidota</taxon>
        <taxon>Chitinophagia</taxon>
        <taxon>Chitinophagales</taxon>
        <taxon>Chitinophagaceae</taxon>
        <taxon>Nemorincola</taxon>
    </lineage>
</organism>
<keyword evidence="4" id="KW-1185">Reference proteome</keyword>